<dbReference type="PANTHER" id="PTHR33504">
    <property type="entry name" value="NADH DEHYDROGENASE (UBIQUINONE) 1 BETA SUBCOMPLEX, 4"/>
    <property type="match status" value="1"/>
</dbReference>
<accession>A0A0L0HIZ9</accession>
<feature type="region of interest" description="Disordered" evidence="1">
    <location>
        <begin position="223"/>
        <end position="267"/>
    </location>
</feature>
<dbReference type="STRING" id="645134.A0A0L0HIZ9"/>
<dbReference type="EMBL" id="KQ257455">
    <property type="protein sequence ID" value="KND00875.1"/>
    <property type="molecule type" value="Genomic_DNA"/>
</dbReference>
<dbReference type="Proteomes" id="UP000053201">
    <property type="component" value="Unassembled WGS sequence"/>
</dbReference>
<dbReference type="PANTHER" id="PTHR33504:SF1">
    <property type="entry name" value="FAMILY WITH SEQUENCE SIMILARITY 90, MEMBER A1B"/>
    <property type="match status" value="1"/>
</dbReference>
<reference evidence="2 3" key="1">
    <citation type="submission" date="2009-08" db="EMBL/GenBank/DDBJ databases">
        <title>The Genome Sequence of Spizellomyces punctatus strain DAOM BR117.</title>
        <authorList>
            <consortium name="The Broad Institute Genome Sequencing Platform"/>
            <person name="Russ C."/>
            <person name="Cuomo C."/>
            <person name="Shea T."/>
            <person name="Young S.K."/>
            <person name="Zeng Q."/>
            <person name="Koehrsen M."/>
            <person name="Haas B."/>
            <person name="Borodovsky M."/>
            <person name="Guigo R."/>
            <person name="Alvarado L."/>
            <person name="Berlin A."/>
            <person name="Bochicchio J."/>
            <person name="Borenstein D."/>
            <person name="Chapman S."/>
            <person name="Chen Z."/>
            <person name="Engels R."/>
            <person name="Freedman E."/>
            <person name="Gellesch M."/>
            <person name="Goldberg J."/>
            <person name="Griggs A."/>
            <person name="Gujja S."/>
            <person name="Heiman D."/>
            <person name="Hepburn T."/>
            <person name="Howarth C."/>
            <person name="Jen D."/>
            <person name="Larson L."/>
            <person name="Lewis B."/>
            <person name="Mehta T."/>
            <person name="Park D."/>
            <person name="Pearson M."/>
            <person name="Roberts A."/>
            <person name="Saif S."/>
            <person name="Shenoy N."/>
            <person name="Sisk P."/>
            <person name="Stolte C."/>
            <person name="Sykes S."/>
            <person name="Thomson T."/>
            <person name="Walk T."/>
            <person name="White J."/>
            <person name="Yandava C."/>
            <person name="Burger G."/>
            <person name="Gray M.W."/>
            <person name="Holland P.W.H."/>
            <person name="King N."/>
            <person name="Lang F.B.F."/>
            <person name="Roger A.J."/>
            <person name="Ruiz-Trillo I."/>
            <person name="Lander E."/>
            <person name="Nusbaum C."/>
        </authorList>
    </citation>
    <scope>NUCLEOTIDE SEQUENCE [LARGE SCALE GENOMIC DNA]</scope>
    <source>
        <strain evidence="2 3">DAOM BR117</strain>
    </source>
</reference>
<name>A0A0L0HIZ9_SPIPD</name>
<proteinExistence type="predicted"/>
<evidence type="ECO:0000313" key="3">
    <source>
        <dbReference type="Proteomes" id="UP000053201"/>
    </source>
</evidence>
<dbReference type="eggNOG" id="ENOG502QUVK">
    <property type="taxonomic scope" value="Eukaryota"/>
</dbReference>
<dbReference type="AlphaFoldDB" id="A0A0L0HIZ9"/>
<dbReference type="InParanoid" id="A0A0L0HIZ9"/>
<dbReference type="OMA" id="RANTWRW"/>
<sequence>MEPSSDPYHDLIGLPPPITYAQETHQVIASPSAATEAQTIAANVIQRAWKRFHMKATFRWLKENLIRAERSMTMEILRRLSPREAELIKDPVVQGKVRFRFGGSSFPPTIMYKIYTKSNSVHYYSGHRLIQADTQAAVDSCAIMGVRLYSENMIRNEYQNRALKISHSDEVTNRLEFVQYLSSLDCKPAYLGGRNNGWRELNITPFTATQNLIYDARSSRRSTRFSSRNGTSGIAKGISNSSRPSVGRVRKQNPKSQNRTRQLHRELEPELDDDFDPLFEWANDLSLDSLADYVVGEVMV</sequence>
<dbReference type="RefSeq" id="XP_016608914.1">
    <property type="nucleotide sequence ID" value="XM_016752226.1"/>
</dbReference>
<keyword evidence="3" id="KW-1185">Reference proteome</keyword>
<dbReference type="OrthoDB" id="10006090at2759"/>
<evidence type="ECO:0000313" key="2">
    <source>
        <dbReference type="EMBL" id="KND00875.1"/>
    </source>
</evidence>
<dbReference type="GeneID" id="27687456"/>
<organism evidence="2 3">
    <name type="scientific">Spizellomyces punctatus (strain DAOM BR117)</name>
    <dbReference type="NCBI Taxonomy" id="645134"/>
    <lineage>
        <taxon>Eukaryota</taxon>
        <taxon>Fungi</taxon>
        <taxon>Fungi incertae sedis</taxon>
        <taxon>Chytridiomycota</taxon>
        <taxon>Chytridiomycota incertae sedis</taxon>
        <taxon>Chytridiomycetes</taxon>
        <taxon>Spizellomycetales</taxon>
        <taxon>Spizellomycetaceae</taxon>
        <taxon>Spizellomyces</taxon>
    </lineage>
</organism>
<gene>
    <name evidence="2" type="ORF">SPPG_03977</name>
</gene>
<evidence type="ECO:0000256" key="1">
    <source>
        <dbReference type="SAM" id="MobiDB-lite"/>
    </source>
</evidence>
<dbReference type="VEuPathDB" id="FungiDB:SPPG_03977"/>
<protein>
    <submittedName>
        <fullName evidence="2">Uncharacterized protein</fullName>
    </submittedName>
</protein>